<reference evidence="2 3" key="1">
    <citation type="journal article" date="2023" name="bioRxiv">
        <title>High-quality genome assemblies of four members of thePodospora anserinaspecies complex.</title>
        <authorList>
            <person name="Ament-Velasquez S.L."/>
            <person name="Vogan A.A."/>
            <person name="Wallerman O."/>
            <person name="Hartmann F."/>
            <person name="Gautier V."/>
            <person name="Silar P."/>
            <person name="Giraud T."/>
            <person name="Johannesson H."/>
        </authorList>
    </citation>
    <scope>NUCLEOTIDE SEQUENCE [LARGE SCALE GENOMIC DNA]</scope>
    <source>
        <strain evidence="2 3">CBS 415.72m</strain>
    </source>
</reference>
<proteinExistence type="predicted"/>
<comment type="caution">
    <text evidence="2">The sequence shown here is derived from an EMBL/GenBank/DDBJ whole genome shotgun (WGS) entry which is preliminary data.</text>
</comment>
<evidence type="ECO:0000313" key="2">
    <source>
        <dbReference type="EMBL" id="KAK4656693.1"/>
    </source>
</evidence>
<dbReference type="EMBL" id="JAFFHA010000004">
    <property type="protein sequence ID" value="KAK4656693.1"/>
    <property type="molecule type" value="Genomic_DNA"/>
</dbReference>
<organism evidence="2 3">
    <name type="scientific">Podospora pseudocomata</name>
    <dbReference type="NCBI Taxonomy" id="2093779"/>
    <lineage>
        <taxon>Eukaryota</taxon>
        <taxon>Fungi</taxon>
        <taxon>Dikarya</taxon>
        <taxon>Ascomycota</taxon>
        <taxon>Pezizomycotina</taxon>
        <taxon>Sordariomycetes</taxon>
        <taxon>Sordariomycetidae</taxon>
        <taxon>Sordariales</taxon>
        <taxon>Podosporaceae</taxon>
        <taxon>Podospora</taxon>
    </lineage>
</organism>
<protein>
    <submittedName>
        <fullName evidence="2">Uncharacterized protein</fullName>
    </submittedName>
</protein>
<dbReference type="RefSeq" id="XP_062745668.1">
    <property type="nucleotide sequence ID" value="XM_062883318.1"/>
</dbReference>
<dbReference type="GeneID" id="87902891"/>
<evidence type="ECO:0000256" key="1">
    <source>
        <dbReference type="SAM" id="MobiDB-lite"/>
    </source>
</evidence>
<feature type="region of interest" description="Disordered" evidence="1">
    <location>
        <begin position="90"/>
        <end position="135"/>
    </location>
</feature>
<name>A0ABR0GLX9_9PEZI</name>
<dbReference type="Proteomes" id="UP001323405">
    <property type="component" value="Unassembled WGS sequence"/>
</dbReference>
<accession>A0ABR0GLX9</accession>
<gene>
    <name evidence="2" type="ORF">QC762_0038210</name>
</gene>
<evidence type="ECO:0000313" key="3">
    <source>
        <dbReference type="Proteomes" id="UP001323405"/>
    </source>
</evidence>
<keyword evidence="3" id="KW-1185">Reference proteome</keyword>
<sequence length="317" mass="36081">MTTSNPQPHPYNPGTTLHLHTHVLPRPFGTIHACFYGEPKKFYNKYNGFNNFPGCRDQMLNFVLDNRPVKTTPISLDIIPFTITKTVIGPKPSTLTTTARKKRNKKEREVLQNSNSDSIKRVKKKRQNTEGNGPAYKKNSNILFIKNLSFPFHCLSAHEPPIFIYHKFCVTKQKTNPPKAHPPTQKQWYHLQRRGPYMHAIYNQKPNPVFFTRPGISSLNLALNPLLQPSPRNDLLHIWRELTHLLAPLLATLTLGDSDLAPPHIPHQLPARPPGKHLVTLTISLESLPQPLHQPWYLNAHQRIVDAVPAKNVTKAA</sequence>